<accession>A0A5C3Q8V2</accession>
<protein>
    <submittedName>
        <fullName evidence="1">Uncharacterized protein</fullName>
    </submittedName>
</protein>
<keyword evidence="2" id="KW-1185">Reference proteome</keyword>
<dbReference type="AlphaFoldDB" id="A0A5C3Q8V2"/>
<organism evidence="1 2">
    <name type="scientific">Pterulicium gracile</name>
    <dbReference type="NCBI Taxonomy" id="1884261"/>
    <lineage>
        <taxon>Eukaryota</taxon>
        <taxon>Fungi</taxon>
        <taxon>Dikarya</taxon>
        <taxon>Basidiomycota</taxon>
        <taxon>Agaricomycotina</taxon>
        <taxon>Agaricomycetes</taxon>
        <taxon>Agaricomycetidae</taxon>
        <taxon>Agaricales</taxon>
        <taxon>Pleurotineae</taxon>
        <taxon>Pterulaceae</taxon>
        <taxon>Pterulicium</taxon>
    </lineage>
</organism>
<sequence length="243" mass="26931">MLFYMIGDGAKDTIHTIIMWYKRTEYVKITCLIVTCLNQYPAFAPAFIEHPEIVPIFTSTLQEFVASQQPRNAKLTFFAHADGCELQLLLGALFRTLGLASAELLNPSRSALPSYLGAHLHALYVAIVHLIDIYADKGYNAQVSCLIGQGPSYQNEVTGLVKFADAIRRSVPAMESSSWPLPGTTAASVSLLSGIVDVLATVQLNRYSHLNTFSTIVAHHRLEVCSNPLCERRIRTRKVYSRS</sequence>
<dbReference type="EMBL" id="ML178846">
    <property type="protein sequence ID" value="TFK97607.1"/>
    <property type="molecule type" value="Genomic_DNA"/>
</dbReference>
<reference evidence="1 2" key="1">
    <citation type="journal article" date="2019" name="Nat. Ecol. Evol.">
        <title>Megaphylogeny resolves global patterns of mushroom evolution.</title>
        <authorList>
            <person name="Varga T."/>
            <person name="Krizsan K."/>
            <person name="Foldi C."/>
            <person name="Dima B."/>
            <person name="Sanchez-Garcia M."/>
            <person name="Sanchez-Ramirez S."/>
            <person name="Szollosi G.J."/>
            <person name="Szarkandi J.G."/>
            <person name="Papp V."/>
            <person name="Albert L."/>
            <person name="Andreopoulos W."/>
            <person name="Angelini C."/>
            <person name="Antonin V."/>
            <person name="Barry K.W."/>
            <person name="Bougher N.L."/>
            <person name="Buchanan P."/>
            <person name="Buyck B."/>
            <person name="Bense V."/>
            <person name="Catcheside P."/>
            <person name="Chovatia M."/>
            <person name="Cooper J."/>
            <person name="Damon W."/>
            <person name="Desjardin D."/>
            <person name="Finy P."/>
            <person name="Geml J."/>
            <person name="Haridas S."/>
            <person name="Hughes K."/>
            <person name="Justo A."/>
            <person name="Karasinski D."/>
            <person name="Kautmanova I."/>
            <person name="Kiss B."/>
            <person name="Kocsube S."/>
            <person name="Kotiranta H."/>
            <person name="LaButti K.M."/>
            <person name="Lechner B.E."/>
            <person name="Liimatainen K."/>
            <person name="Lipzen A."/>
            <person name="Lukacs Z."/>
            <person name="Mihaltcheva S."/>
            <person name="Morgado L.N."/>
            <person name="Niskanen T."/>
            <person name="Noordeloos M.E."/>
            <person name="Ohm R.A."/>
            <person name="Ortiz-Santana B."/>
            <person name="Ovrebo C."/>
            <person name="Racz N."/>
            <person name="Riley R."/>
            <person name="Savchenko A."/>
            <person name="Shiryaev A."/>
            <person name="Soop K."/>
            <person name="Spirin V."/>
            <person name="Szebenyi C."/>
            <person name="Tomsovsky M."/>
            <person name="Tulloss R.E."/>
            <person name="Uehling J."/>
            <person name="Grigoriev I.V."/>
            <person name="Vagvolgyi C."/>
            <person name="Papp T."/>
            <person name="Martin F.M."/>
            <person name="Miettinen O."/>
            <person name="Hibbett D.S."/>
            <person name="Nagy L.G."/>
        </authorList>
    </citation>
    <scope>NUCLEOTIDE SEQUENCE [LARGE SCALE GENOMIC DNA]</scope>
    <source>
        <strain evidence="1 2">CBS 309.79</strain>
    </source>
</reference>
<gene>
    <name evidence="1" type="ORF">BDV98DRAFT_260720</name>
</gene>
<proteinExistence type="predicted"/>
<evidence type="ECO:0000313" key="1">
    <source>
        <dbReference type="EMBL" id="TFK97607.1"/>
    </source>
</evidence>
<dbReference type="Proteomes" id="UP000305067">
    <property type="component" value="Unassembled WGS sequence"/>
</dbReference>
<evidence type="ECO:0000313" key="2">
    <source>
        <dbReference type="Proteomes" id="UP000305067"/>
    </source>
</evidence>
<name>A0A5C3Q8V2_9AGAR</name>